<sequence length="42" mass="4623">MPLNKQPATLCTITGTKRKGQKTKKKKNATLGCPCRYAWLSG</sequence>
<name>A0A0A8ZMV8_ARUDO</name>
<accession>A0A0A8ZMV8</accession>
<reference evidence="1" key="1">
    <citation type="submission" date="2014-09" db="EMBL/GenBank/DDBJ databases">
        <authorList>
            <person name="Magalhaes I.L.F."/>
            <person name="Oliveira U."/>
            <person name="Santos F.R."/>
            <person name="Vidigal T.H.D.A."/>
            <person name="Brescovit A.D."/>
            <person name="Santos A.J."/>
        </authorList>
    </citation>
    <scope>NUCLEOTIDE SEQUENCE</scope>
    <source>
        <tissue evidence="1">Shoot tissue taken approximately 20 cm above the soil surface</tissue>
    </source>
</reference>
<dbReference type="AlphaFoldDB" id="A0A0A8ZMV8"/>
<organism evidence="1">
    <name type="scientific">Arundo donax</name>
    <name type="common">Giant reed</name>
    <name type="synonym">Donax arundinaceus</name>
    <dbReference type="NCBI Taxonomy" id="35708"/>
    <lineage>
        <taxon>Eukaryota</taxon>
        <taxon>Viridiplantae</taxon>
        <taxon>Streptophyta</taxon>
        <taxon>Embryophyta</taxon>
        <taxon>Tracheophyta</taxon>
        <taxon>Spermatophyta</taxon>
        <taxon>Magnoliopsida</taxon>
        <taxon>Liliopsida</taxon>
        <taxon>Poales</taxon>
        <taxon>Poaceae</taxon>
        <taxon>PACMAD clade</taxon>
        <taxon>Arundinoideae</taxon>
        <taxon>Arundineae</taxon>
        <taxon>Arundo</taxon>
    </lineage>
</organism>
<dbReference type="EMBL" id="GBRH01257789">
    <property type="protein sequence ID" value="JAD40106.1"/>
    <property type="molecule type" value="Transcribed_RNA"/>
</dbReference>
<evidence type="ECO:0000313" key="1">
    <source>
        <dbReference type="EMBL" id="JAD40106.1"/>
    </source>
</evidence>
<protein>
    <submittedName>
        <fullName evidence="1">Uncharacterized protein</fullName>
    </submittedName>
</protein>
<proteinExistence type="predicted"/>
<reference evidence="1" key="2">
    <citation type="journal article" date="2015" name="Data Brief">
        <title>Shoot transcriptome of the giant reed, Arundo donax.</title>
        <authorList>
            <person name="Barrero R.A."/>
            <person name="Guerrero F.D."/>
            <person name="Moolhuijzen P."/>
            <person name="Goolsby J.A."/>
            <person name="Tidwell J."/>
            <person name="Bellgard S.E."/>
            <person name="Bellgard M.I."/>
        </authorList>
    </citation>
    <scope>NUCLEOTIDE SEQUENCE</scope>
    <source>
        <tissue evidence="1">Shoot tissue taken approximately 20 cm above the soil surface</tissue>
    </source>
</reference>